<dbReference type="RefSeq" id="WP_104812076.1">
    <property type="nucleotide sequence ID" value="NZ_MQUB01000001.1"/>
</dbReference>
<dbReference type="EMBL" id="MQUB01000001">
    <property type="protein sequence ID" value="PQB04152.1"/>
    <property type="molecule type" value="Genomic_DNA"/>
</dbReference>
<reference evidence="2 3" key="1">
    <citation type="submission" date="2016-11" db="EMBL/GenBank/DDBJ databases">
        <title>Trade-off between light-utilization and light-protection in marine flavobacteria.</title>
        <authorList>
            <person name="Kumagai Y."/>
        </authorList>
    </citation>
    <scope>NUCLEOTIDE SEQUENCE [LARGE SCALE GENOMIC DNA]</scope>
    <source>
        <strain evidence="2 3">NBRC 107741</strain>
    </source>
</reference>
<dbReference type="GO" id="GO:0016829">
    <property type="term" value="F:lyase activity"/>
    <property type="evidence" value="ECO:0007669"/>
    <property type="project" value="UniProtKB-KW"/>
</dbReference>
<keyword evidence="3" id="KW-1185">Reference proteome</keyword>
<feature type="domain" description="Glycosyl hydrolase family 13 catalytic" evidence="1">
    <location>
        <begin position="66"/>
        <end position="397"/>
    </location>
</feature>
<dbReference type="Pfam" id="PF00128">
    <property type="entry name" value="Alpha-amylase"/>
    <property type="match status" value="1"/>
</dbReference>
<dbReference type="SMART" id="SM00642">
    <property type="entry name" value="Aamy"/>
    <property type="match status" value="1"/>
</dbReference>
<dbReference type="GO" id="GO:0005975">
    <property type="term" value="P:carbohydrate metabolic process"/>
    <property type="evidence" value="ECO:0007669"/>
    <property type="project" value="InterPro"/>
</dbReference>
<dbReference type="AlphaFoldDB" id="A0A2S7KNG4"/>
<proteinExistence type="predicted"/>
<protein>
    <submittedName>
        <fullName evidence="2">Alpha-amlyase</fullName>
    </submittedName>
</protein>
<dbReference type="InterPro" id="IPR017853">
    <property type="entry name" value="GH"/>
</dbReference>
<dbReference type="SUPFAM" id="SSF51445">
    <property type="entry name" value="(Trans)glycosidases"/>
    <property type="match status" value="1"/>
</dbReference>
<dbReference type="Gene3D" id="3.20.20.80">
    <property type="entry name" value="Glycosidases"/>
    <property type="match status" value="1"/>
</dbReference>
<dbReference type="SUPFAM" id="SSF51011">
    <property type="entry name" value="Glycosyl hydrolase domain"/>
    <property type="match status" value="1"/>
</dbReference>
<dbReference type="PANTHER" id="PTHR47786">
    <property type="entry name" value="ALPHA-1,4-GLUCAN:MALTOSE-1-PHOSPHATE MALTOSYLTRANSFERASE"/>
    <property type="match status" value="1"/>
</dbReference>
<dbReference type="OrthoDB" id="9805159at2"/>
<keyword evidence="2" id="KW-0456">Lyase</keyword>
<comment type="caution">
    <text evidence="2">The sequence shown here is derived from an EMBL/GenBank/DDBJ whole genome shotgun (WGS) entry which is preliminary data.</text>
</comment>
<name>A0A2S7KNG4_9FLAO</name>
<gene>
    <name evidence="2" type="ORF">BST85_03970</name>
</gene>
<sequence>MNKKINTYWVLLLGCLLLTGCQSNKKEKEHSTMETQELATALAPMSAEVMESAIIYEANIRQYSAEGTFEAFTRDIPQLKELGVNIIWLMPVYPISEIRRKATGDLMVEDIEDPEERKKYLGSYYAISDYTAINPEFGTLEDFRKLVATAHENGMYVILDWVANHTGWDHVWITEHPDYYTKNADGEITDPLQGDGTPWGWSDVADLNYDNAEMREAMIQSMMYWLKEEGIDGFRCDVAATVPTWFWKEAIGRLRAEKPIFMLAEAWEPELMEGDLFDMGYGWDGHHLMNDIAKEHKNAWDWNNYMNDRFVKYGDDDILMNFLTNHDENSWNGTISERMGNNRETFLALAYSMPGMPLIYSGQEYDLDHRLKFFEKDSIPKTKGKMWPLMAKLAKLKQTEKALDGGKQRAGYQRVDTSEGDHILAFRRTQDEAELIYVANMRSEATNFTLDLNGNYTDYMSGESLTIQPGSQLEFGPWEYKILRRSN</sequence>
<dbReference type="CDD" id="cd11313">
    <property type="entry name" value="AmyAc_arch_bac_AmyA"/>
    <property type="match status" value="1"/>
</dbReference>
<dbReference type="Proteomes" id="UP000239800">
    <property type="component" value="Unassembled WGS sequence"/>
</dbReference>
<dbReference type="InterPro" id="IPR013780">
    <property type="entry name" value="Glyco_hydro_b"/>
</dbReference>
<evidence type="ECO:0000313" key="3">
    <source>
        <dbReference type="Proteomes" id="UP000239800"/>
    </source>
</evidence>
<accession>A0A2S7KNG4</accession>
<dbReference type="PROSITE" id="PS51257">
    <property type="entry name" value="PROKAR_LIPOPROTEIN"/>
    <property type="match status" value="1"/>
</dbReference>
<evidence type="ECO:0000313" key="2">
    <source>
        <dbReference type="EMBL" id="PQB04152.1"/>
    </source>
</evidence>
<dbReference type="InterPro" id="IPR006047">
    <property type="entry name" value="GH13_cat_dom"/>
</dbReference>
<dbReference type="Gene3D" id="2.60.40.1180">
    <property type="entry name" value="Golgi alpha-mannosidase II"/>
    <property type="match status" value="1"/>
</dbReference>
<organism evidence="2 3">
    <name type="scientific">Aureitalea marina</name>
    <dbReference type="NCBI Taxonomy" id="930804"/>
    <lineage>
        <taxon>Bacteria</taxon>
        <taxon>Pseudomonadati</taxon>
        <taxon>Bacteroidota</taxon>
        <taxon>Flavobacteriia</taxon>
        <taxon>Flavobacteriales</taxon>
        <taxon>Flavobacteriaceae</taxon>
        <taxon>Aureitalea</taxon>
    </lineage>
</organism>
<dbReference type="PANTHER" id="PTHR47786:SF2">
    <property type="entry name" value="GLYCOSYL HYDROLASE FAMILY 13 CATALYTIC DOMAIN-CONTAINING PROTEIN"/>
    <property type="match status" value="1"/>
</dbReference>
<evidence type="ECO:0000259" key="1">
    <source>
        <dbReference type="SMART" id="SM00642"/>
    </source>
</evidence>